<evidence type="ECO:0000313" key="2">
    <source>
        <dbReference type="EMBL" id="KAK9685528.1"/>
    </source>
</evidence>
<evidence type="ECO:0000313" key="3">
    <source>
        <dbReference type="Proteomes" id="UP001458880"/>
    </source>
</evidence>
<dbReference type="Proteomes" id="UP001458880">
    <property type="component" value="Unassembled WGS sequence"/>
</dbReference>
<feature type="compositionally biased region" description="Basic residues" evidence="1">
    <location>
        <begin position="16"/>
        <end position="25"/>
    </location>
</feature>
<feature type="region of interest" description="Disordered" evidence="1">
    <location>
        <begin position="1"/>
        <end position="25"/>
    </location>
</feature>
<organism evidence="2 3">
    <name type="scientific">Popillia japonica</name>
    <name type="common">Japanese beetle</name>
    <dbReference type="NCBI Taxonomy" id="7064"/>
    <lineage>
        <taxon>Eukaryota</taxon>
        <taxon>Metazoa</taxon>
        <taxon>Ecdysozoa</taxon>
        <taxon>Arthropoda</taxon>
        <taxon>Hexapoda</taxon>
        <taxon>Insecta</taxon>
        <taxon>Pterygota</taxon>
        <taxon>Neoptera</taxon>
        <taxon>Endopterygota</taxon>
        <taxon>Coleoptera</taxon>
        <taxon>Polyphaga</taxon>
        <taxon>Scarabaeiformia</taxon>
        <taxon>Scarabaeidae</taxon>
        <taxon>Rutelinae</taxon>
        <taxon>Popillia</taxon>
    </lineage>
</organism>
<keyword evidence="3" id="KW-1185">Reference proteome</keyword>
<dbReference type="AlphaFoldDB" id="A0AAW1I8D9"/>
<name>A0AAW1I8D9_POPJA</name>
<protein>
    <submittedName>
        <fullName evidence="2">Uncharacterized protein</fullName>
    </submittedName>
</protein>
<reference evidence="2 3" key="1">
    <citation type="journal article" date="2024" name="BMC Genomics">
        <title>De novo assembly and annotation of Popillia japonica's genome with initial clues to its potential as an invasive pest.</title>
        <authorList>
            <person name="Cucini C."/>
            <person name="Boschi S."/>
            <person name="Funari R."/>
            <person name="Cardaioli E."/>
            <person name="Iannotti N."/>
            <person name="Marturano G."/>
            <person name="Paoli F."/>
            <person name="Bruttini M."/>
            <person name="Carapelli A."/>
            <person name="Frati F."/>
            <person name="Nardi F."/>
        </authorList>
    </citation>
    <scope>NUCLEOTIDE SEQUENCE [LARGE SCALE GENOMIC DNA]</scope>
    <source>
        <strain evidence="2">DMR45628</strain>
    </source>
</reference>
<comment type="caution">
    <text evidence="2">The sequence shown here is derived from an EMBL/GenBank/DDBJ whole genome shotgun (WGS) entry which is preliminary data.</text>
</comment>
<evidence type="ECO:0000256" key="1">
    <source>
        <dbReference type="SAM" id="MobiDB-lite"/>
    </source>
</evidence>
<feature type="compositionally biased region" description="Acidic residues" evidence="1">
    <location>
        <begin position="40"/>
        <end position="80"/>
    </location>
</feature>
<dbReference type="EMBL" id="JASPKY010000772">
    <property type="protein sequence ID" value="KAK9685528.1"/>
    <property type="molecule type" value="Genomic_DNA"/>
</dbReference>
<proteinExistence type="predicted"/>
<sequence length="119" mass="13767">MWEDGAPLSPQFTKCQKWKGKGRSQKKRYVLYIAENMFCDSDDSDDSYEPSDEESETNDQSDTDNESSNEESDIQPESDDQVGKENEFPEDFEDPMTKLAKKTNFQKTLRTPLVLLFYG</sequence>
<feature type="region of interest" description="Disordered" evidence="1">
    <location>
        <begin position="39"/>
        <end position="103"/>
    </location>
</feature>
<gene>
    <name evidence="2" type="ORF">QE152_g37967</name>
</gene>
<accession>A0AAW1I8D9</accession>